<name>A0A4U7JBB1_9FIRM</name>
<dbReference type="KEGG" id="rher:EHE19_005110"/>
<evidence type="ECO:0000313" key="3">
    <source>
        <dbReference type="Proteomes" id="UP000306409"/>
    </source>
</evidence>
<dbReference type="PANTHER" id="PTHR30399">
    <property type="entry name" value="UNCHARACTERIZED PROTEIN YGJP"/>
    <property type="match status" value="1"/>
</dbReference>
<dbReference type="RefSeq" id="WP_137698370.1">
    <property type="nucleotide sequence ID" value="NZ_CP061336.1"/>
</dbReference>
<protein>
    <submittedName>
        <fullName evidence="2">M48 family metallopeptidase</fullName>
    </submittedName>
</protein>
<gene>
    <name evidence="2" type="ORF">EHE19_005110</name>
</gene>
<dbReference type="AlphaFoldDB" id="A0A4U7JBB1"/>
<dbReference type="PANTHER" id="PTHR30399:SF1">
    <property type="entry name" value="UTP PYROPHOSPHATASE"/>
    <property type="match status" value="1"/>
</dbReference>
<evidence type="ECO:0000259" key="1">
    <source>
        <dbReference type="Pfam" id="PF01863"/>
    </source>
</evidence>
<dbReference type="CDD" id="cd07344">
    <property type="entry name" value="M48_yhfN_like"/>
    <property type="match status" value="1"/>
</dbReference>
<dbReference type="InterPro" id="IPR053136">
    <property type="entry name" value="UTP_pyrophosphatase-like"/>
</dbReference>
<dbReference type="Pfam" id="PF01863">
    <property type="entry name" value="YgjP-like"/>
    <property type="match status" value="1"/>
</dbReference>
<accession>A0A4U7JBB1</accession>
<dbReference type="OrthoDB" id="9811177at2"/>
<sequence>MGSDIQKNQKLFNIKVEDTEINYIVTRSNRKTIGITIDKNGLVKVTSPYRVSESYINELMYKKSSWIQKKLLELKSRAEKAKSPKMFYNGESFLYLGNEFELKICRDSSCKKATVKIEGKNIVIDLPINFNTDNIKKILRQWYIEQFKHIAAERINHYSAQIGVFPKKVTIREQKTRWGSCSSKGNINLNWKLIMASLEVLDYVIVHELCHMIAMNHSEEFWKIVGTFSPQYKNYRDWLRHNGESLNFD</sequence>
<keyword evidence="3" id="KW-1185">Reference proteome</keyword>
<organism evidence="2 3">
    <name type="scientific">Ruminiclostridium herbifermentans</name>
    <dbReference type="NCBI Taxonomy" id="2488810"/>
    <lineage>
        <taxon>Bacteria</taxon>
        <taxon>Bacillati</taxon>
        <taxon>Bacillota</taxon>
        <taxon>Clostridia</taxon>
        <taxon>Eubacteriales</taxon>
        <taxon>Oscillospiraceae</taxon>
        <taxon>Ruminiclostridium</taxon>
    </lineage>
</organism>
<dbReference type="Gene3D" id="3.30.2010.10">
    <property type="entry name" value="Metalloproteases ('zincins'), catalytic domain"/>
    <property type="match status" value="1"/>
</dbReference>
<dbReference type="EMBL" id="CP061336">
    <property type="protein sequence ID" value="QNU67835.1"/>
    <property type="molecule type" value="Genomic_DNA"/>
</dbReference>
<dbReference type="Proteomes" id="UP000306409">
    <property type="component" value="Chromosome"/>
</dbReference>
<reference evidence="2 3" key="1">
    <citation type="submission" date="2020-09" db="EMBL/GenBank/DDBJ databases">
        <title>Characterization and genome sequencing of Ruminiclostridium sp. nov. MA18.</title>
        <authorList>
            <person name="Rettenmaier R."/>
            <person name="Kowollik M.-L."/>
            <person name="Liebl W."/>
            <person name="Zverlov V."/>
        </authorList>
    </citation>
    <scope>NUCLEOTIDE SEQUENCE [LARGE SCALE GENOMIC DNA]</scope>
    <source>
        <strain evidence="2 3">MA18</strain>
    </source>
</reference>
<dbReference type="InterPro" id="IPR002725">
    <property type="entry name" value="YgjP-like_metallopeptidase"/>
</dbReference>
<feature type="domain" description="YgjP-like metallopeptidase" evidence="1">
    <location>
        <begin position="31"/>
        <end position="241"/>
    </location>
</feature>
<evidence type="ECO:0000313" key="2">
    <source>
        <dbReference type="EMBL" id="QNU67835.1"/>
    </source>
</evidence>
<proteinExistence type="predicted"/>